<reference evidence="1 2" key="1">
    <citation type="journal article" date="2013" name="Genome Announc.">
        <title>Complete Genome Sequence of the Solvent Producer Clostridium saccharobutylicum NCP262 (DSM 13864).</title>
        <authorList>
            <person name="Poehlein A."/>
            <person name="Hartwich K."/>
            <person name="Krabben P."/>
            <person name="Ehrenreich A."/>
            <person name="Liebl W."/>
            <person name="Durre P."/>
            <person name="Gottschalk G."/>
            <person name="Daniel R."/>
        </authorList>
    </citation>
    <scope>NUCLEOTIDE SEQUENCE [LARGE SCALE GENOMIC DNA]</scope>
    <source>
        <strain evidence="1">DSM 13864</strain>
    </source>
</reference>
<evidence type="ECO:0000313" key="1">
    <source>
        <dbReference type="EMBL" id="AGX43479.1"/>
    </source>
</evidence>
<sequence>MELITNTLGLGTFFSGFFAIAAQGNDEIRNFLHLEEKKEIVICMVI</sequence>
<dbReference type="HOGENOM" id="CLU_3182163_0_0_9"/>
<dbReference type="Proteomes" id="UP000017118">
    <property type="component" value="Chromosome"/>
</dbReference>
<dbReference type="AlphaFoldDB" id="U5MRT0"/>
<dbReference type="PATRIC" id="fig|1345695.3.peg.2482"/>
<dbReference type="EMBL" id="CP006721">
    <property type="protein sequence ID" value="AGX43479.1"/>
    <property type="molecule type" value="Genomic_DNA"/>
</dbReference>
<protein>
    <submittedName>
        <fullName evidence="1">Uncharacterized protein</fullName>
    </submittedName>
</protein>
<dbReference type="eggNOG" id="COG0778">
    <property type="taxonomic scope" value="Bacteria"/>
</dbReference>
<accession>U5MRT0</accession>
<gene>
    <name evidence="1" type="ORF">CLSA_c25060</name>
</gene>
<name>U5MRT0_CLOSA</name>
<evidence type="ECO:0000313" key="2">
    <source>
        <dbReference type="Proteomes" id="UP000017118"/>
    </source>
</evidence>
<organism evidence="1 2">
    <name type="scientific">Clostridium saccharobutylicum DSM 13864</name>
    <dbReference type="NCBI Taxonomy" id="1345695"/>
    <lineage>
        <taxon>Bacteria</taxon>
        <taxon>Bacillati</taxon>
        <taxon>Bacillota</taxon>
        <taxon>Clostridia</taxon>
        <taxon>Eubacteriales</taxon>
        <taxon>Clostridiaceae</taxon>
        <taxon>Clostridium</taxon>
    </lineage>
</organism>
<keyword evidence="2" id="KW-1185">Reference proteome</keyword>
<dbReference type="KEGG" id="csb:CLSA_c25060"/>
<proteinExistence type="predicted"/>